<evidence type="ECO:0000256" key="4">
    <source>
        <dbReference type="ARBA" id="ARBA00018180"/>
    </source>
</evidence>
<evidence type="ECO:0000256" key="6">
    <source>
        <dbReference type="ARBA" id="ARBA00022914"/>
    </source>
</evidence>
<dbReference type="InterPro" id="IPR053717">
    <property type="entry name" value="MerB_lyase_sf"/>
</dbReference>
<comment type="catalytic activity">
    <reaction evidence="1">
        <text>an alkylmercury + H(+) = an alkane + Hg(2+)</text>
        <dbReference type="Rhea" id="RHEA:18777"/>
        <dbReference type="ChEBI" id="CHEBI:15378"/>
        <dbReference type="ChEBI" id="CHEBI:16793"/>
        <dbReference type="ChEBI" id="CHEBI:18310"/>
        <dbReference type="ChEBI" id="CHEBI:83725"/>
        <dbReference type="EC" id="4.99.1.2"/>
    </reaction>
</comment>
<evidence type="ECO:0000256" key="1">
    <source>
        <dbReference type="ARBA" id="ARBA00000165"/>
    </source>
</evidence>
<proteinExistence type="inferred from homology"/>
<gene>
    <name evidence="11" type="ORF">SE17_00965</name>
</gene>
<evidence type="ECO:0000256" key="9">
    <source>
        <dbReference type="ARBA" id="ARBA00031271"/>
    </source>
</evidence>
<dbReference type="SUPFAM" id="SSF46785">
    <property type="entry name" value="Winged helix' DNA-binding domain"/>
    <property type="match status" value="1"/>
</dbReference>
<evidence type="ECO:0000313" key="11">
    <source>
        <dbReference type="EMBL" id="KPV54888.1"/>
    </source>
</evidence>
<evidence type="ECO:0000256" key="7">
    <source>
        <dbReference type="ARBA" id="ARBA00023239"/>
    </source>
</evidence>
<keyword evidence="6" id="KW-0476">Mercury</keyword>
<accession>A0A0P9HIX8</accession>
<sequence length="209" mass="22548">MGQILAERICGTNEAFCFQLLRLLGQGQPVSAAQMGAALGISDIAVTETFQRMPDIERDEIGQVVGWGLSLQPTPHQFRINGHTLYTWCALDALTYPILLEQTAQVESICPITQTSIQLRVGPEGVSALDPATAMVSLSIPDTGPDACNRASFCNQGHFFASPEAAASWQADHPQARALPVEAVYQLGRIIAARRQHLSTQQSPAAHTQ</sequence>
<dbReference type="InterPro" id="IPR036390">
    <property type="entry name" value="WH_DNA-bd_sf"/>
</dbReference>
<evidence type="ECO:0000256" key="2">
    <source>
        <dbReference type="ARBA" id="ARBA00009443"/>
    </source>
</evidence>
<dbReference type="AlphaFoldDB" id="A0A0P9HIX8"/>
<protein>
    <recommendedName>
        <fullName evidence="4">Alkylmercury lyase</fullName>
        <ecNumber evidence="3">4.99.1.2</ecNumber>
    </recommendedName>
    <alternativeName>
        <fullName evidence="9">Organomercurial lyase</fullName>
    </alternativeName>
</protein>
<name>A0A0P9HIX8_9CHLR</name>
<evidence type="ECO:0000313" key="12">
    <source>
        <dbReference type="Proteomes" id="UP000050509"/>
    </source>
</evidence>
<dbReference type="InterPro" id="IPR024259">
    <property type="entry name" value="MerB_HTH_dom"/>
</dbReference>
<evidence type="ECO:0000256" key="3">
    <source>
        <dbReference type="ARBA" id="ARBA00013237"/>
    </source>
</evidence>
<evidence type="ECO:0000259" key="10">
    <source>
        <dbReference type="Pfam" id="PF12324"/>
    </source>
</evidence>
<evidence type="ECO:0000256" key="8">
    <source>
        <dbReference type="ARBA" id="ARBA00025326"/>
    </source>
</evidence>
<dbReference type="EMBL" id="LJCR01000009">
    <property type="protein sequence ID" value="KPV54888.1"/>
    <property type="molecule type" value="Genomic_DNA"/>
</dbReference>
<dbReference type="Proteomes" id="UP000050509">
    <property type="component" value="Unassembled WGS sequence"/>
</dbReference>
<dbReference type="NCBIfam" id="NF009710">
    <property type="entry name" value="PRK13239.1"/>
    <property type="match status" value="1"/>
</dbReference>
<comment type="function">
    <text evidence="8">Cleaves the carbon-mercury bond of organomercurials such as phenylmercuric acetate. One product is Hg(2+), which is subsequently detoxified by the mercuric reductase.</text>
</comment>
<dbReference type="Gene3D" id="3.30.450.410">
    <property type="match status" value="1"/>
</dbReference>
<dbReference type="EC" id="4.99.1.2" evidence="3"/>
<dbReference type="SUPFAM" id="SSF160387">
    <property type="entry name" value="NosL/MerB-like"/>
    <property type="match status" value="1"/>
</dbReference>
<dbReference type="Pfam" id="PF12324">
    <property type="entry name" value="HTH_15"/>
    <property type="match status" value="1"/>
</dbReference>
<dbReference type="Pfam" id="PF03243">
    <property type="entry name" value="MerB"/>
    <property type="match status" value="1"/>
</dbReference>
<dbReference type="GO" id="GO:0046689">
    <property type="term" value="P:response to mercury ion"/>
    <property type="evidence" value="ECO:0007669"/>
    <property type="project" value="UniProtKB-KW"/>
</dbReference>
<organism evidence="11 12">
    <name type="scientific">Kouleothrix aurantiaca</name>
    <dbReference type="NCBI Taxonomy" id="186479"/>
    <lineage>
        <taxon>Bacteria</taxon>
        <taxon>Bacillati</taxon>
        <taxon>Chloroflexota</taxon>
        <taxon>Chloroflexia</taxon>
        <taxon>Chloroflexales</taxon>
        <taxon>Roseiflexineae</taxon>
        <taxon>Roseiflexaceae</taxon>
        <taxon>Kouleothrix</taxon>
    </lineage>
</organism>
<reference evidence="11 12" key="1">
    <citation type="submission" date="2015-09" db="EMBL/GenBank/DDBJ databases">
        <title>Draft genome sequence of Kouleothrix aurantiaca JCM 19913.</title>
        <authorList>
            <person name="Hemp J."/>
        </authorList>
    </citation>
    <scope>NUCLEOTIDE SEQUENCE [LARGE SCALE GENOMIC DNA]</scope>
    <source>
        <strain evidence="11 12">COM-B</strain>
    </source>
</reference>
<dbReference type="InterPro" id="IPR004927">
    <property type="entry name" value="MerB"/>
</dbReference>
<keyword evidence="7" id="KW-0456">Lyase</keyword>
<dbReference type="NCBIfam" id="NF033555">
    <property type="entry name" value="lyase_MerB"/>
    <property type="match status" value="1"/>
</dbReference>
<comment type="similarity">
    <text evidence="2">Belongs to the MerB family.</text>
</comment>
<keyword evidence="12" id="KW-1185">Reference proteome</keyword>
<dbReference type="PRINTS" id="PR01699">
    <property type="entry name" value="ORGNOHGLYASE"/>
</dbReference>
<dbReference type="GO" id="GO:0018836">
    <property type="term" value="F:alkylmercury lyase activity"/>
    <property type="evidence" value="ECO:0007669"/>
    <property type="project" value="UniProtKB-EC"/>
</dbReference>
<evidence type="ECO:0000256" key="5">
    <source>
        <dbReference type="ARBA" id="ARBA00022466"/>
    </source>
</evidence>
<keyword evidence="5" id="KW-0475">Mercuric resistance</keyword>
<comment type="caution">
    <text evidence="11">The sequence shown here is derived from an EMBL/GenBank/DDBJ whole genome shotgun (WGS) entry which is preliminary data.</text>
</comment>
<feature type="domain" description="Alkylmercury lyase helix-turn-helix" evidence="10">
    <location>
        <begin position="11"/>
        <end position="68"/>
    </location>
</feature>